<feature type="transmembrane region" description="Helical" evidence="6">
    <location>
        <begin position="85"/>
        <end position="105"/>
    </location>
</feature>
<protein>
    <submittedName>
        <fullName evidence="8">Transcriptional regulator PhoU</fullName>
    </submittedName>
</protein>
<reference evidence="8" key="1">
    <citation type="submission" date="2019-11" db="EMBL/GenBank/DDBJ databases">
        <authorList>
            <person name="Feng L."/>
        </authorList>
    </citation>
    <scope>NUCLEOTIDE SEQUENCE</scope>
    <source>
        <strain evidence="8">AundefinedLFYP135</strain>
    </source>
</reference>
<dbReference type="NCBIfam" id="TIGR00704">
    <property type="entry name" value="NaPi_cotrn_rel"/>
    <property type="match status" value="1"/>
</dbReference>
<feature type="transmembrane region" description="Helical" evidence="6">
    <location>
        <begin position="50"/>
        <end position="73"/>
    </location>
</feature>
<keyword evidence="5 6" id="KW-0472">Membrane</keyword>
<evidence type="ECO:0000256" key="1">
    <source>
        <dbReference type="ARBA" id="ARBA00004651"/>
    </source>
</evidence>
<dbReference type="EMBL" id="CACRSL010000003">
    <property type="protein sequence ID" value="VYT16056.1"/>
    <property type="molecule type" value="Genomic_DNA"/>
</dbReference>
<feature type="transmembrane region" description="Helical" evidence="6">
    <location>
        <begin position="257"/>
        <end position="284"/>
    </location>
</feature>
<evidence type="ECO:0000259" key="7">
    <source>
        <dbReference type="Pfam" id="PF01895"/>
    </source>
</evidence>
<evidence type="ECO:0000256" key="5">
    <source>
        <dbReference type="ARBA" id="ARBA00023136"/>
    </source>
</evidence>
<dbReference type="Pfam" id="PF01895">
    <property type="entry name" value="PhoU"/>
    <property type="match status" value="2"/>
</dbReference>
<evidence type="ECO:0000256" key="6">
    <source>
        <dbReference type="SAM" id="Phobius"/>
    </source>
</evidence>
<dbReference type="NCBIfam" id="NF037997">
    <property type="entry name" value="Na_Pi_symport"/>
    <property type="match status" value="1"/>
</dbReference>
<dbReference type="PANTHER" id="PTHR10010:SF46">
    <property type="entry name" value="SODIUM-DEPENDENT PHOSPHATE TRANSPORT PROTEIN 2B"/>
    <property type="match status" value="1"/>
</dbReference>
<accession>A0A6N2ULF1</accession>
<dbReference type="AlphaFoldDB" id="A0A6N2ULF1"/>
<feature type="domain" description="PhoU" evidence="7">
    <location>
        <begin position="465"/>
        <end position="546"/>
    </location>
</feature>
<keyword evidence="3 6" id="KW-0812">Transmembrane</keyword>
<dbReference type="GO" id="GO:0005886">
    <property type="term" value="C:plasma membrane"/>
    <property type="evidence" value="ECO:0007669"/>
    <property type="project" value="UniProtKB-SubCell"/>
</dbReference>
<feature type="transmembrane region" description="Helical" evidence="6">
    <location>
        <begin position="186"/>
        <end position="209"/>
    </location>
</feature>
<dbReference type="Pfam" id="PF02690">
    <property type="entry name" value="Na_Pi_cotrans"/>
    <property type="match status" value="2"/>
</dbReference>
<sequence>MDIFGVISLLGGLALFLYGMSVLGSGLERTSGGRLEKTLEKLTNSVLKSVLFGAVVTAAVQSSSATTVIVVGLVNSRILGLRQAIGVIMGANIGTTITAHILRLADLSGGGFLLQMLKPTTLAPLVAVIGIILYMTARKSSHKEIGQVMLGFSILFTGLFAMEAAVAPLKDVPEFTALFAKFQNPILGVLVGAVVTGIIQSSSASVGILQALSSTGMITYASAFPIIMGQNIGTCVTPLIASIGASKNAKRTAVVHLSFNVIGTIVFLIGTYTIQALIGFPFWLDPIDKGGIANFHTLFNVVVTLLFLPFTKQLEKLACAIVKDSPEDMDSDDVALELDERFMRSPGLAIQQGRKIIVKMGFLAKENFVSAMGLMRHYDSKKVERINEVEDMLDRMEDRLSAYLLMVSAQELSEKDSRAVSELLHVVSEYERVGDYSVNVMEAAETMYQRGSKFSKAAQAEMDTIGQAVYEILDISVSAFESEDVQVATNIEPLEEVIDLMEETLKDRHIERLRQGKCTPDAAFPFVEALSCLERIADHCSNVGTYIISHEGEKDGDFDRHEYLRMIHKGETEHYAEHFSAYEKKYYDRIALAED</sequence>
<feature type="transmembrane region" description="Helical" evidence="6">
    <location>
        <begin position="117"/>
        <end position="136"/>
    </location>
</feature>
<dbReference type="GO" id="GO:0005436">
    <property type="term" value="F:sodium:phosphate symporter activity"/>
    <property type="evidence" value="ECO:0007669"/>
    <property type="project" value="InterPro"/>
</dbReference>
<evidence type="ECO:0000256" key="4">
    <source>
        <dbReference type="ARBA" id="ARBA00022989"/>
    </source>
</evidence>
<dbReference type="SUPFAM" id="SSF109755">
    <property type="entry name" value="PhoU-like"/>
    <property type="match status" value="1"/>
</dbReference>
<comment type="subcellular location">
    <subcellularLocation>
        <location evidence="1">Cell membrane</location>
        <topology evidence="1">Multi-pass membrane protein</topology>
    </subcellularLocation>
</comment>
<dbReference type="GO" id="GO:0044341">
    <property type="term" value="P:sodium-dependent phosphate transport"/>
    <property type="evidence" value="ECO:0007669"/>
    <property type="project" value="InterPro"/>
</dbReference>
<gene>
    <name evidence="8" type="ORF">AULFYP135_01889</name>
</gene>
<keyword evidence="2" id="KW-1003">Cell membrane</keyword>
<proteinExistence type="predicted"/>
<feature type="transmembrane region" description="Helical" evidence="6">
    <location>
        <begin position="148"/>
        <end position="166"/>
    </location>
</feature>
<evidence type="ECO:0000256" key="3">
    <source>
        <dbReference type="ARBA" id="ARBA00022692"/>
    </source>
</evidence>
<dbReference type="Gene3D" id="1.20.58.220">
    <property type="entry name" value="Phosphate transport system protein phou homolog 2, domain 2"/>
    <property type="match status" value="1"/>
</dbReference>
<dbReference type="InterPro" id="IPR004633">
    <property type="entry name" value="NaPi_cotrn-rel/YqeW-like"/>
</dbReference>
<organism evidence="8">
    <name type="scientific">uncultured Anaerotruncus sp</name>
    <dbReference type="NCBI Taxonomy" id="905011"/>
    <lineage>
        <taxon>Bacteria</taxon>
        <taxon>Bacillati</taxon>
        <taxon>Bacillota</taxon>
        <taxon>Clostridia</taxon>
        <taxon>Eubacteriales</taxon>
        <taxon>Oscillospiraceae</taxon>
        <taxon>Anaerotruncus</taxon>
        <taxon>environmental samples</taxon>
    </lineage>
</organism>
<feature type="domain" description="PhoU" evidence="7">
    <location>
        <begin position="357"/>
        <end position="443"/>
    </location>
</feature>
<dbReference type="InterPro" id="IPR038078">
    <property type="entry name" value="PhoU-like_sf"/>
</dbReference>
<dbReference type="InterPro" id="IPR026022">
    <property type="entry name" value="PhoU_dom"/>
</dbReference>
<dbReference type="InterPro" id="IPR003841">
    <property type="entry name" value="Na/Pi_transpt"/>
</dbReference>
<evidence type="ECO:0000313" key="8">
    <source>
        <dbReference type="EMBL" id="VYT16056.1"/>
    </source>
</evidence>
<name>A0A6N2ULF1_9FIRM</name>
<evidence type="ECO:0000256" key="2">
    <source>
        <dbReference type="ARBA" id="ARBA00022475"/>
    </source>
</evidence>
<keyword evidence="4 6" id="KW-1133">Transmembrane helix</keyword>
<dbReference type="PANTHER" id="PTHR10010">
    <property type="entry name" value="SOLUTE CARRIER FAMILY 34 SODIUM PHOSPHATE , MEMBER 2-RELATED"/>
    <property type="match status" value="1"/>
</dbReference>